<feature type="non-terminal residue" evidence="3">
    <location>
        <position position="1"/>
    </location>
</feature>
<organism evidence="3">
    <name type="scientific">Solanum chilense</name>
    <name type="common">Tomato</name>
    <name type="synonym">Lycopersicon chilense</name>
    <dbReference type="NCBI Taxonomy" id="4083"/>
    <lineage>
        <taxon>Eukaryota</taxon>
        <taxon>Viridiplantae</taxon>
        <taxon>Streptophyta</taxon>
        <taxon>Embryophyta</taxon>
        <taxon>Tracheophyta</taxon>
        <taxon>Spermatophyta</taxon>
        <taxon>Magnoliopsida</taxon>
        <taxon>eudicotyledons</taxon>
        <taxon>Gunneridae</taxon>
        <taxon>Pentapetalae</taxon>
        <taxon>asterids</taxon>
        <taxon>lamiids</taxon>
        <taxon>Solanales</taxon>
        <taxon>Solanaceae</taxon>
        <taxon>Solanoideae</taxon>
        <taxon>Solaneae</taxon>
        <taxon>Solanum</taxon>
        <taxon>Solanum subgen. Lycopersicon</taxon>
    </lineage>
</organism>
<gene>
    <name evidence="3" type="ORF">EJD97_005805</name>
</gene>
<dbReference type="AlphaFoldDB" id="A0A6N2ALV7"/>
<dbReference type="Pfam" id="PF03732">
    <property type="entry name" value="Retrotrans_gag"/>
    <property type="match status" value="1"/>
</dbReference>
<feature type="region of interest" description="Disordered" evidence="1">
    <location>
        <begin position="176"/>
        <end position="202"/>
    </location>
</feature>
<proteinExistence type="predicted"/>
<comment type="caution">
    <text evidence="3">The sequence shown here is derived from an EMBL/GenBank/DDBJ whole genome shotgun (WGS) entry which is preliminary data.</text>
</comment>
<protein>
    <recommendedName>
        <fullName evidence="2">Retrotransposon gag domain-containing protein</fullName>
    </recommendedName>
</protein>
<reference evidence="3" key="1">
    <citation type="submission" date="2019-05" db="EMBL/GenBank/DDBJ databases">
        <title>The de novo reference genome and transcriptome assemblies of the wild tomato species Solanum chilense.</title>
        <authorList>
            <person name="Stam R."/>
            <person name="Nosenko T."/>
            <person name="Hoerger A.C."/>
            <person name="Stephan W."/>
            <person name="Seidel M.A."/>
            <person name="Kuhn J.M.M."/>
            <person name="Haberer G."/>
            <person name="Tellier A."/>
        </authorList>
    </citation>
    <scope>NUCLEOTIDE SEQUENCE</scope>
    <source>
        <tissue evidence="3">Mature leaves</tissue>
    </source>
</reference>
<evidence type="ECO:0000313" key="3">
    <source>
        <dbReference type="EMBL" id="TMW82494.1"/>
    </source>
</evidence>
<dbReference type="EMBL" id="RXGB01018416">
    <property type="protein sequence ID" value="TMW82494.1"/>
    <property type="molecule type" value="Genomic_DNA"/>
</dbReference>
<evidence type="ECO:0000259" key="2">
    <source>
        <dbReference type="Pfam" id="PF03732"/>
    </source>
</evidence>
<dbReference type="InterPro" id="IPR005162">
    <property type="entry name" value="Retrotrans_gag_dom"/>
</dbReference>
<name>A0A6N2ALV7_SOLCI</name>
<sequence length="289" mass="33238">YESRHIYGREEIITRRMSARGLEEGRVNKEIPPKVEQVHQKPQEILLALSMSITTHVNRGVEPIVNAMESIMTSSLRDFVRINYPIFHGSKKGQDLQDFLDEWEELKEAFLGKYFPHERREVKVEEFINLKKGSMSVEEHSLKFTIFSSHASSKNSKISRISKDLKRSGSIEKNQPRFKKALIQDEPTDPNVNLEKGSGSQGGKPTYTTCGKKYYVKCLVGNCNFFGCGKDGHKVMNCPTISARRKQDMHIPPSVLDGDVTMRNRFYAMRVKETDRMMMMMLVSNSFYL</sequence>
<accession>A0A6N2ALV7</accession>
<evidence type="ECO:0000256" key="1">
    <source>
        <dbReference type="SAM" id="MobiDB-lite"/>
    </source>
</evidence>
<feature type="domain" description="Retrotransposon gag" evidence="2">
    <location>
        <begin position="97"/>
        <end position="161"/>
    </location>
</feature>